<dbReference type="GO" id="GO:0003677">
    <property type="term" value="F:DNA binding"/>
    <property type="evidence" value="ECO:0007669"/>
    <property type="project" value="UniProtKB-KW"/>
</dbReference>
<dbReference type="SUPFAM" id="SSF53697">
    <property type="entry name" value="SIS domain"/>
    <property type="match status" value="1"/>
</dbReference>
<evidence type="ECO:0000256" key="2">
    <source>
        <dbReference type="ARBA" id="ARBA00023125"/>
    </source>
</evidence>
<dbReference type="InterPro" id="IPR035472">
    <property type="entry name" value="RpiR-like_SIS"/>
</dbReference>
<dbReference type="InterPro" id="IPR046348">
    <property type="entry name" value="SIS_dom_sf"/>
</dbReference>
<dbReference type="RefSeq" id="WP_182968119.1">
    <property type="nucleotide sequence ID" value="NZ_BAABGC010000022.1"/>
</dbReference>
<dbReference type="InterPro" id="IPR000281">
    <property type="entry name" value="HTH_RpiR"/>
</dbReference>
<dbReference type="Gene3D" id="3.40.50.10490">
    <property type="entry name" value="Glucose-6-phosphate isomerase like protein, domain 1"/>
    <property type="match status" value="1"/>
</dbReference>
<comment type="caution">
    <text evidence="6">The sequence shown here is derived from an EMBL/GenBank/DDBJ whole genome shotgun (WGS) entry which is preliminary data.</text>
</comment>
<dbReference type="PROSITE" id="PS51071">
    <property type="entry name" value="HTH_RPIR"/>
    <property type="match status" value="1"/>
</dbReference>
<dbReference type="CDD" id="cd05013">
    <property type="entry name" value="SIS_RpiR"/>
    <property type="match status" value="1"/>
</dbReference>
<keyword evidence="2" id="KW-0238">DNA-binding</keyword>
<dbReference type="EMBL" id="JABEQL010000023">
    <property type="protein sequence ID" value="MBB2180401.1"/>
    <property type="molecule type" value="Genomic_DNA"/>
</dbReference>
<dbReference type="Pfam" id="PF01418">
    <property type="entry name" value="HTH_6"/>
    <property type="match status" value="1"/>
</dbReference>
<evidence type="ECO:0000259" key="4">
    <source>
        <dbReference type="PROSITE" id="PS51071"/>
    </source>
</evidence>
<organism evidence="6 7">
    <name type="scientific">Gluconacetobacter tumulicola</name>
    <dbReference type="NCBI Taxonomy" id="1017177"/>
    <lineage>
        <taxon>Bacteria</taxon>
        <taxon>Pseudomonadati</taxon>
        <taxon>Pseudomonadota</taxon>
        <taxon>Alphaproteobacteria</taxon>
        <taxon>Acetobacterales</taxon>
        <taxon>Acetobacteraceae</taxon>
        <taxon>Gluconacetobacter</taxon>
    </lineage>
</organism>
<dbReference type="Proteomes" id="UP000525623">
    <property type="component" value="Unassembled WGS sequence"/>
</dbReference>
<dbReference type="GO" id="GO:1901135">
    <property type="term" value="P:carbohydrate derivative metabolic process"/>
    <property type="evidence" value="ECO:0007669"/>
    <property type="project" value="InterPro"/>
</dbReference>
<dbReference type="InterPro" id="IPR047640">
    <property type="entry name" value="RpiR-like"/>
</dbReference>
<keyword evidence="3" id="KW-0804">Transcription</keyword>
<gene>
    <name evidence="6" type="ORF">HLH29_14750</name>
</gene>
<evidence type="ECO:0000256" key="1">
    <source>
        <dbReference type="ARBA" id="ARBA00023015"/>
    </source>
</evidence>
<evidence type="ECO:0000313" key="7">
    <source>
        <dbReference type="Proteomes" id="UP000525623"/>
    </source>
</evidence>
<dbReference type="InterPro" id="IPR001347">
    <property type="entry name" value="SIS_dom"/>
</dbReference>
<keyword evidence="1" id="KW-0805">Transcription regulation</keyword>
<sequence>MATGNTGRSPHAGEDTHTVTDEYDAFHQQLRARYDGLPPRLQQIADYILAQPEDIALGTVGSLAAGAKVQPSSVVRFARTFDFNGYSEMQALFRKKLKSRTTPYRDRVNSLHAQNGAHVGAITILDGFCRAANESLDALRHINPTSLERAIGTLAAARCIYILGLRRSMPVARYMSYLLTRLEIRHHVIGLESGMEEDTMTTATSRDAAVVISFTDYAQRTIELCSALERRRVQVVALTDSPASPVIPPSGLWLEVTEADFKGFRSNAATMVLIMALATSVAERRK</sequence>
<dbReference type="GO" id="GO:0097367">
    <property type="term" value="F:carbohydrate derivative binding"/>
    <property type="evidence" value="ECO:0007669"/>
    <property type="project" value="InterPro"/>
</dbReference>
<accession>A0A7W4P7H6</accession>
<protein>
    <submittedName>
        <fullName evidence="6">MurR/RpiR family transcriptional regulator</fullName>
    </submittedName>
</protein>
<keyword evidence="7" id="KW-1185">Reference proteome</keyword>
<dbReference type="InterPro" id="IPR036388">
    <property type="entry name" value="WH-like_DNA-bd_sf"/>
</dbReference>
<evidence type="ECO:0000256" key="3">
    <source>
        <dbReference type="ARBA" id="ARBA00023163"/>
    </source>
</evidence>
<dbReference type="GO" id="GO:0003700">
    <property type="term" value="F:DNA-binding transcription factor activity"/>
    <property type="evidence" value="ECO:0007669"/>
    <property type="project" value="InterPro"/>
</dbReference>
<evidence type="ECO:0000313" key="6">
    <source>
        <dbReference type="EMBL" id="MBB2180401.1"/>
    </source>
</evidence>
<feature type="domain" description="HTH rpiR-type" evidence="4">
    <location>
        <begin position="24"/>
        <end position="100"/>
    </location>
</feature>
<dbReference type="InterPro" id="IPR009057">
    <property type="entry name" value="Homeodomain-like_sf"/>
</dbReference>
<dbReference type="Gene3D" id="1.10.10.10">
    <property type="entry name" value="Winged helix-like DNA-binding domain superfamily/Winged helix DNA-binding domain"/>
    <property type="match status" value="1"/>
</dbReference>
<dbReference type="Pfam" id="PF01380">
    <property type="entry name" value="SIS"/>
    <property type="match status" value="1"/>
</dbReference>
<name>A0A7W4P7H6_9PROT</name>
<dbReference type="PANTHER" id="PTHR30514">
    <property type="entry name" value="GLUCOKINASE"/>
    <property type="match status" value="1"/>
</dbReference>
<dbReference type="PANTHER" id="PTHR30514:SF20">
    <property type="entry name" value="TRANSCRIPTIONAL REGULATOR"/>
    <property type="match status" value="1"/>
</dbReference>
<evidence type="ECO:0000259" key="5">
    <source>
        <dbReference type="PROSITE" id="PS51464"/>
    </source>
</evidence>
<reference evidence="6 7" key="1">
    <citation type="submission" date="2020-04" db="EMBL/GenBank/DDBJ databases">
        <title>Description of novel Gluconacetobacter.</title>
        <authorList>
            <person name="Sombolestani A."/>
        </authorList>
    </citation>
    <scope>NUCLEOTIDE SEQUENCE [LARGE SCALE GENOMIC DNA]</scope>
    <source>
        <strain evidence="6 7">LMG 27725</strain>
    </source>
</reference>
<dbReference type="SUPFAM" id="SSF46689">
    <property type="entry name" value="Homeodomain-like"/>
    <property type="match status" value="1"/>
</dbReference>
<proteinExistence type="predicted"/>
<feature type="domain" description="SIS" evidence="5">
    <location>
        <begin position="150"/>
        <end position="286"/>
    </location>
</feature>
<dbReference type="AlphaFoldDB" id="A0A7W4P7H6"/>
<dbReference type="PROSITE" id="PS51464">
    <property type="entry name" value="SIS"/>
    <property type="match status" value="1"/>
</dbReference>